<organism evidence="1 2">
    <name type="scientific">Pasteurella canis</name>
    <dbReference type="NCBI Taxonomy" id="753"/>
    <lineage>
        <taxon>Bacteria</taxon>
        <taxon>Pseudomonadati</taxon>
        <taxon>Pseudomonadota</taxon>
        <taxon>Gammaproteobacteria</taxon>
        <taxon>Pasteurellales</taxon>
        <taxon>Pasteurellaceae</taxon>
        <taxon>Pasteurella</taxon>
    </lineage>
</organism>
<accession>A0A379ERW5</accession>
<proteinExistence type="predicted"/>
<dbReference type="InterPro" id="IPR018228">
    <property type="entry name" value="DNase_TatD-rel_CS"/>
</dbReference>
<dbReference type="InterPro" id="IPR032466">
    <property type="entry name" value="Metal_Hydrolase"/>
</dbReference>
<protein>
    <submittedName>
        <fullName evidence="1">Deoxyribonuclease TatD-like protein</fullName>
    </submittedName>
</protein>
<gene>
    <name evidence="1" type="ORF">NCTC11621_00136</name>
</gene>
<dbReference type="Proteomes" id="UP000254704">
    <property type="component" value="Unassembled WGS sequence"/>
</dbReference>
<evidence type="ECO:0000313" key="2">
    <source>
        <dbReference type="Proteomes" id="UP000254704"/>
    </source>
</evidence>
<dbReference type="EMBL" id="UGTV01000010">
    <property type="protein sequence ID" value="SUC05356.1"/>
    <property type="molecule type" value="Genomic_DNA"/>
</dbReference>
<dbReference type="SUPFAM" id="SSF51556">
    <property type="entry name" value="Metallo-dependent hydrolases"/>
    <property type="match status" value="1"/>
</dbReference>
<dbReference type="AlphaFoldDB" id="A0A379ERW5"/>
<evidence type="ECO:0000313" key="1">
    <source>
        <dbReference type="EMBL" id="SUC05356.1"/>
    </source>
</evidence>
<dbReference type="Gene3D" id="3.20.20.140">
    <property type="entry name" value="Metal-dependent hydrolases"/>
    <property type="match status" value="1"/>
</dbReference>
<reference evidence="1 2" key="1">
    <citation type="submission" date="2018-06" db="EMBL/GenBank/DDBJ databases">
        <authorList>
            <consortium name="Pathogen Informatics"/>
            <person name="Doyle S."/>
        </authorList>
    </citation>
    <scope>NUCLEOTIDE SEQUENCE [LARGE SCALE GENOMIC DNA]</scope>
    <source>
        <strain evidence="1 2">NCTC11621</strain>
    </source>
</reference>
<dbReference type="PROSITE" id="PS01137">
    <property type="entry name" value="TATD_1"/>
    <property type="match status" value="1"/>
</dbReference>
<name>A0A379ERW5_9PAST</name>
<sequence length="51" mass="5823">MAFFDTHTHLDYLQRDTGESIEQLLSNALQVGVNKILIVSVLAQDFNFIQK</sequence>